<dbReference type="SUPFAM" id="SSF51283">
    <property type="entry name" value="dUTPase-like"/>
    <property type="match status" value="1"/>
</dbReference>
<evidence type="ECO:0000313" key="4">
    <source>
        <dbReference type="EMBL" id="BCM87877.1"/>
    </source>
</evidence>
<dbReference type="AlphaFoldDB" id="A0A8H8X0Z2"/>
<accession>A0A8H8X0Z2</accession>
<dbReference type="Proteomes" id="UP000663508">
    <property type="component" value="Plasmid pVL1_2"/>
</dbReference>
<dbReference type="PANTHER" id="PTHR42680:SF3">
    <property type="entry name" value="DCTP DEAMINASE"/>
    <property type="match status" value="1"/>
</dbReference>
<dbReference type="Pfam" id="PF22769">
    <property type="entry name" value="DCD"/>
    <property type="match status" value="1"/>
</dbReference>
<keyword evidence="4" id="KW-0614">Plasmid</keyword>
<dbReference type="GO" id="GO:0006229">
    <property type="term" value="P:dUTP biosynthetic process"/>
    <property type="evidence" value="ECO:0007669"/>
    <property type="project" value="InterPro"/>
</dbReference>
<evidence type="ECO:0000256" key="2">
    <source>
        <dbReference type="ARBA" id="ARBA00023080"/>
    </source>
</evidence>
<protein>
    <submittedName>
        <fullName evidence="4">dCTP deaminase</fullName>
    </submittedName>
</protein>
<keyword evidence="2" id="KW-0546">Nucleotide metabolism</keyword>
<dbReference type="InterPro" id="IPR011962">
    <property type="entry name" value="dCTP_deaminase"/>
</dbReference>
<reference evidence="4" key="1">
    <citation type="submission" date="2020-11" db="EMBL/GenBank/DDBJ databases">
        <title>Complete genome sequence of a novel pathogenic Methylobacterium strain isolated from rice in Vietnam.</title>
        <authorList>
            <person name="Lai K."/>
            <person name="Okazaki S."/>
            <person name="Higashi K."/>
            <person name="Mori H."/>
            <person name="Toyoda A."/>
            <person name="Kurokawa K."/>
        </authorList>
    </citation>
    <scope>NUCLEOTIDE SEQUENCE</scope>
    <source>
        <strain evidence="4">VL1</strain>
        <plasmid evidence="4">pVL1_2</plasmid>
    </source>
</reference>
<dbReference type="InterPro" id="IPR033704">
    <property type="entry name" value="dUTPase_trimeric"/>
</dbReference>
<evidence type="ECO:0000313" key="5">
    <source>
        <dbReference type="Proteomes" id="UP000663508"/>
    </source>
</evidence>
<dbReference type="Gene3D" id="2.70.40.10">
    <property type="match status" value="1"/>
</dbReference>
<dbReference type="PANTHER" id="PTHR42680">
    <property type="entry name" value="DCTP DEAMINASE"/>
    <property type="match status" value="1"/>
</dbReference>
<proteinExistence type="predicted"/>
<dbReference type="InterPro" id="IPR036157">
    <property type="entry name" value="dUTPase-like_sf"/>
</dbReference>
<dbReference type="KEGG" id="mind:mvi_63380"/>
<geneLocation type="plasmid" evidence="4 5">
    <name>pVL1_2</name>
</geneLocation>
<organism evidence="4 5">
    <name type="scientific">Methylobacterium indicum</name>
    <dbReference type="NCBI Taxonomy" id="1775910"/>
    <lineage>
        <taxon>Bacteria</taxon>
        <taxon>Pseudomonadati</taxon>
        <taxon>Pseudomonadota</taxon>
        <taxon>Alphaproteobacteria</taxon>
        <taxon>Hyphomicrobiales</taxon>
        <taxon>Methylobacteriaceae</taxon>
        <taxon>Methylobacterium</taxon>
    </lineage>
</organism>
<evidence type="ECO:0000256" key="3">
    <source>
        <dbReference type="SAM" id="MobiDB-lite"/>
    </source>
</evidence>
<feature type="region of interest" description="Disordered" evidence="3">
    <location>
        <begin position="135"/>
        <end position="155"/>
    </location>
</feature>
<dbReference type="GO" id="GO:0008829">
    <property type="term" value="F:dCTP deaminase activity"/>
    <property type="evidence" value="ECO:0007669"/>
    <property type="project" value="InterPro"/>
</dbReference>
<keyword evidence="1" id="KW-0378">Hydrolase</keyword>
<dbReference type="EMBL" id="AP024147">
    <property type="protein sequence ID" value="BCM87877.1"/>
    <property type="molecule type" value="Genomic_DNA"/>
</dbReference>
<sequence>MAILPAQTIRAIRPIYPFVERSVFEGRSYGLSSAGYDVRIAQDIWLWPFWGRLASTIEHFDIPTDVLARVCDKSSNARKFIMVQNTVAEPGWKGFLTLELTRFLPWPVKIKAGTPIAQIIFERLEEPTEQPYEGRYQNQAAGPQPAIPATLENVG</sequence>
<evidence type="ECO:0000256" key="1">
    <source>
        <dbReference type="ARBA" id="ARBA00022801"/>
    </source>
</evidence>
<dbReference type="CDD" id="cd07557">
    <property type="entry name" value="trimeric_dUTPase"/>
    <property type="match status" value="1"/>
</dbReference>
<dbReference type="RefSeq" id="WP_207183888.1">
    <property type="nucleotide sequence ID" value="NZ_AP024147.1"/>
</dbReference>
<name>A0A8H8X0Z2_9HYPH</name>
<gene>
    <name evidence="4" type="primary">dcd_2</name>
    <name evidence="4" type="ORF">mvi_63380</name>
</gene>